<gene>
    <name evidence="2" type="ORF">ACFO60_30720</name>
</gene>
<organism evidence="2 3">
    <name type="scientific">Sphaerisporangium dianthi</name>
    <dbReference type="NCBI Taxonomy" id="1436120"/>
    <lineage>
        <taxon>Bacteria</taxon>
        <taxon>Bacillati</taxon>
        <taxon>Actinomycetota</taxon>
        <taxon>Actinomycetes</taxon>
        <taxon>Streptosporangiales</taxon>
        <taxon>Streptosporangiaceae</taxon>
        <taxon>Sphaerisporangium</taxon>
    </lineage>
</organism>
<dbReference type="EMBL" id="JBHSFP010000028">
    <property type="protein sequence ID" value="MFC4535158.1"/>
    <property type="molecule type" value="Genomic_DNA"/>
</dbReference>
<sequence>MRKIRNLLVGTALAGALAVGIAAAPAASASTAGAAAATPATQALSRHNFGPFFSGFGGREDRDDRSYAKGFWGRSGGHYYLDFDLFDRDRDRQYAWFDVYYHNNSGWHFYKRYRTFGHFDHRIDFNRGVDGFRFRVGEGSTRDYDWSGWHRYGSF</sequence>
<keyword evidence="1" id="KW-0732">Signal</keyword>
<dbReference type="RefSeq" id="WP_380847185.1">
    <property type="nucleotide sequence ID" value="NZ_JBHSFP010000028.1"/>
</dbReference>
<proteinExistence type="predicted"/>
<evidence type="ECO:0000313" key="3">
    <source>
        <dbReference type="Proteomes" id="UP001596004"/>
    </source>
</evidence>
<feature type="chain" id="PRO_5046949769" evidence="1">
    <location>
        <begin position="30"/>
        <end position="155"/>
    </location>
</feature>
<keyword evidence="3" id="KW-1185">Reference proteome</keyword>
<evidence type="ECO:0000313" key="2">
    <source>
        <dbReference type="EMBL" id="MFC4535158.1"/>
    </source>
</evidence>
<comment type="caution">
    <text evidence="2">The sequence shown here is derived from an EMBL/GenBank/DDBJ whole genome shotgun (WGS) entry which is preliminary data.</text>
</comment>
<dbReference type="InterPro" id="IPR006311">
    <property type="entry name" value="TAT_signal"/>
</dbReference>
<accession>A0ABV9CQ84</accession>
<evidence type="ECO:0000256" key="1">
    <source>
        <dbReference type="SAM" id="SignalP"/>
    </source>
</evidence>
<reference evidence="3" key="1">
    <citation type="journal article" date="2019" name="Int. J. Syst. Evol. Microbiol.">
        <title>The Global Catalogue of Microorganisms (GCM) 10K type strain sequencing project: providing services to taxonomists for standard genome sequencing and annotation.</title>
        <authorList>
            <consortium name="The Broad Institute Genomics Platform"/>
            <consortium name="The Broad Institute Genome Sequencing Center for Infectious Disease"/>
            <person name="Wu L."/>
            <person name="Ma J."/>
        </authorList>
    </citation>
    <scope>NUCLEOTIDE SEQUENCE [LARGE SCALE GENOMIC DNA]</scope>
    <source>
        <strain evidence="3">CGMCC 4.7132</strain>
    </source>
</reference>
<feature type="signal peptide" evidence="1">
    <location>
        <begin position="1"/>
        <end position="29"/>
    </location>
</feature>
<dbReference type="PROSITE" id="PS51318">
    <property type="entry name" value="TAT"/>
    <property type="match status" value="1"/>
</dbReference>
<name>A0ABV9CQ84_9ACTN</name>
<protein>
    <submittedName>
        <fullName evidence="2">Uncharacterized protein</fullName>
    </submittedName>
</protein>
<dbReference type="Proteomes" id="UP001596004">
    <property type="component" value="Unassembled WGS sequence"/>
</dbReference>